<dbReference type="PROSITE" id="PS51257">
    <property type="entry name" value="PROKAR_LIPOPROTEIN"/>
    <property type="match status" value="1"/>
</dbReference>
<dbReference type="VEuPathDB" id="FungiDB:BDV34DRAFT_192740"/>
<organism evidence="1 2">
    <name type="scientific">Aspergillus parasiticus</name>
    <dbReference type="NCBI Taxonomy" id="5067"/>
    <lineage>
        <taxon>Eukaryota</taxon>
        <taxon>Fungi</taxon>
        <taxon>Dikarya</taxon>
        <taxon>Ascomycota</taxon>
        <taxon>Pezizomycotina</taxon>
        <taxon>Eurotiomycetes</taxon>
        <taxon>Eurotiomycetidae</taxon>
        <taxon>Eurotiales</taxon>
        <taxon>Aspergillaceae</taxon>
        <taxon>Aspergillus</taxon>
        <taxon>Aspergillus subgen. Circumdati</taxon>
    </lineage>
</organism>
<proteinExistence type="predicted"/>
<protein>
    <submittedName>
        <fullName evidence="1">Uncharacterized protein</fullName>
    </submittedName>
</protein>
<accession>A0A5N6DPM9</accession>
<evidence type="ECO:0000313" key="1">
    <source>
        <dbReference type="EMBL" id="KAB8207065.1"/>
    </source>
</evidence>
<name>A0A5N6DPM9_ASPPA</name>
<evidence type="ECO:0000313" key="2">
    <source>
        <dbReference type="Proteomes" id="UP000326532"/>
    </source>
</evidence>
<keyword evidence="2" id="KW-1185">Reference proteome</keyword>
<dbReference type="EMBL" id="ML734959">
    <property type="protein sequence ID" value="KAB8207065.1"/>
    <property type="molecule type" value="Genomic_DNA"/>
</dbReference>
<gene>
    <name evidence="1" type="ORF">BDV34DRAFT_192740</name>
</gene>
<sequence>MPIYARSGRVGLGREKTLSGAPPAVVFSACFLFELTPATYRQLLHTQHPILVPYRLH</sequence>
<reference evidence="1 2" key="1">
    <citation type="submission" date="2019-04" db="EMBL/GenBank/DDBJ databases">
        <title>Fungal friends and foes A comparative genomics study of 23 Aspergillus species from section Flavi.</title>
        <authorList>
            <consortium name="DOE Joint Genome Institute"/>
            <person name="Kjaerbolling I."/>
            <person name="Vesth T.C."/>
            <person name="Frisvad J.C."/>
            <person name="Nybo J.L."/>
            <person name="Theobald S."/>
            <person name="Kildgaard S."/>
            <person name="Petersen T.I."/>
            <person name="Kuo A."/>
            <person name="Sato A."/>
            <person name="Lyhne E.K."/>
            <person name="Kogle M.E."/>
            <person name="Wiebenga A."/>
            <person name="Kun R.S."/>
            <person name="Lubbers R.J."/>
            <person name="Makela M.R."/>
            <person name="Barry K."/>
            <person name="Chovatia M."/>
            <person name="Clum A."/>
            <person name="Daum C."/>
            <person name="Haridas S."/>
            <person name="He G."/>
            <person name="LaButti K."/>
            <person name="Lipzen A."/>
            <person name="Mondo S."/>
            <person name="Pangilinan J."/>
            <person name="Riley R."/>
            <person name="Salamov A."/>
            <person name="Simmons B.A."/>
            <person name="Magnuson J.K."/>
            <person name="Henrissat B."/>
            <person name="Mortensen U.H."/>
            <person name="Larsen T.O."/>
            <person name="De vries R.P."/>
            <person name="Grigoriev I.V."/>
            <person name="Machida M."/>
            <person name="Baker S.E."/>
            <person name="Andersen M.R."/>
        </authorList>
    </citation>
    <scope>NUCLEOTIDE SEQUENCE [LARGE SCALE GENOMIC DNA]</scope>
    <source>
        <strain evidence="1 2">CBS 117618</strain>
    </source>
</reference>
<dbReference type="Proteomes" id="UP000326532">
    <property type="component" value="Unassembled WGS sequence"/>
</dbReference>
<dbReference type="AlphaFoldDB" id="A0A5N6DPM9"/>